<dbReference type="Proteomes" id="UP000076400">
    <property type="component" value="Unassembled WGS sequence"/>
</dbReference>
<evidence type="ECO:0000256" key="4">
    <source>
        <dbReference type="ARBA" id="ARBA00022692"/>
    </source>
</evidence>
<keyword evidence="9" id="KW-1185">Reference proteome</keyword>
<accession>A0A154VS72</accession>
<dbReference type="PANTHER" id="PTHR30043:SF1">
    <property type="entry name" value="ABC TRANSPORT SYSTEM PERMEASE PROTEIN P69"/>
    <property type="match status" value="1"/>
</dbReference>
<evidence type="ECO:0008006" key="10">
    <source>
        <dbReference type="Google" id="ProtNLM"/>
    </source>
</evidence>
<keyword evidence="5 7" id="KW-1133">Transmembrane helix</keyword>
<dbReference type="GO" id="GO:0005886">
    <property type="term" value="C:plasma membrane"/>
    <property type="evidence" value="ECO:0007669"/>
    <property type="project" value="UniProtKB-SubCell"/>
</dbReference>
<evidence type="ECO:0000256" key="7">
    <source>
        <dbReference type="SAM" id="Phobius"/>
    </source>
</evidence>
<evidence type="ECO:0000313" key="8">
    <source>
        <dbReference type="EMBL" id="KZD04090.1"/>
    </source>
</evidence>
<evidence type="ECO:0000256" key="6">
    <source>
        <dbReference type="ARBA" id="ARBA00023136"/>
    </source>
</evidence>
<dbReference type="SUPFAM" id="SSF161098">
    <property type="entry name" value="MetI-like"/>
    <property type="match status" value="1"/>
</dbReference>
<dbReference type="EMBL" id="LPXN01000138">
    <property type="protein sequence ID" value="KZD04090.1"/>
    <property type="molecule type" value="Genomic_DNA"/>
</dbReference>
<evidence type="ECO:0000256" key="1">
    <source>
        <dbReference type="ARBA" id="ARBA00004651"/>
    </source>
</evidence>
<dbReference type="OrthoDB" id="7808588at2"/>
<keyword evidence="2" id="KW-0813">Transport</keyword>
<keyword evidence="4 7" id="KW-0812">Transmembrane</keyword>
<comment type="subcellular location">
    <subcellularLocation>
        <location evidence="1">Cell membrane</location>
        <topology evidence="1">Multi-pass membrane protein</topology>
    </subcellularLocation>
</comment>
<evidence type="ECO:0000256" key="5">
    <source>
        <dbReference type="ARBA" id="ARBA00022989"/>
    </source>
</evidence>
<dbReference type="PANTHER" id="PTHR30043">
    <property type="entry name" value="PHOSPHONATES TRANSPORT SYSTEM PERMEASE PROTEIN"/>
    <property type="match status" value="1"/>
</dbReference>
<dbReference type="RefSeq" id="WP_067558618.1">
    <property type="nucleotide sequence ID" value="NZ_LPXN01000138.1"/>
</dbReference>
<gene>
    <name evidence="8" type="ORF">AUP43_03015</name>
</gene>
<organism evidence="8 9">
    <name type="scientific">Oceanibaculum pacificum</name>
    <dbReference type="NCBI Taxonomy" id="580166"/>
    <lineage>
        <taxon>Bacteria</taxon>
        <taxon>Pseudomonadati</taxon>
        <taxon>Pseudomonadota</taxon>
        <taxon>Alphaproteobacteria</taxon>
        <taxon>Rhodospirillales</taxon>
        <taxon>Oceanibaculaceae</taxon>
        <taxon>Oceanibaculum</taxon>
    </lineage>
</organism>
<reference evidence="8 9" key="1">
    <citation type="submission" date="2015-12" db="EMBL/GenBank/DDBJ databases">
        <title>Genome sequence of Oceanibaculum pacificum MCCC 1A02656.</title>
        <authorList>
            <person name="Lu L."/>
            <person name="Lai Q."/>
            <person name="Shao Z."/>
            <person name="Qian P."/>
        </authorList>
    </citation>
    <scope>NUCLEOTIDE SEQUENCE [LARGE SCALE GENOMIC DNA]</scope>
    <source>
        <strain evidence="8 9">MCCC 1A02656</strain>
    </source>
</reference>
<comment type="caution">
    <text evidence="8">The sequence shown here is derived from an EMBL/GenBank/DDBJ whole genome shotgun (WGS) entry which is preliminary data.</text>
</comment>
<dbReference type="InterPro" id="IPR035906">
    <property type="entry name" value="MetI-like_sf"/>
</dbReference>
<keyword evidence="3" id="KW-1003">Cell membrane</keyword>
<sequence length="182" mass="19815">MLAGIVALVGFPLIVPQLAGRFGSLFGHLGLVVGRSTPEYMLAYILLQIFGPSMLPAVLALGLHNGAIIAHLLGRQSEGLYAALRPDAPHGLNFYAWEMVPRLYGNFLALCFYRWEIIMRESPIVGLQGVATLGFYIDNAIAEIRADRAIFLLLLTVLATIGIDALSRTLRGLLAVDRVRSL</sequence>
<keyword evidence="6 7" id="KW-0472">Membrane</keyword>
<feature type="transmembrane region" description="Helical" evidence="7">
    <location>
        <begin position="43"/>
        <end position="63"/>
    </location>
</feature>
<dbReference type="STRING" id="580166.AUP43_03015"/>
<feature type="transmembrane region" description="Helical" evidence="7">
    <location>
        <begin position="149"/>
        <end position="167"/>
    </location>
</feature>
<evidence type="ECO:0000313" key="9">
    <source>
        <dbReference type="Proteomes" id="UP000076400"/>
    </source>
</evidence>
<protein>
    <recommendedName>
        <fullName evidence="10">ABC transmembrane type-1 domain-containing protein</fullName>
    </recommendedName>
</protein>
<name>A0A154VS72_9PROT</name>
<dbReference type="AlphaFoldDB" id="A0A154VS72"/>
<evidence type="ECO:0000256" key="3">
    <source>
        <dbReference type="ARBA" id="ARBA00022475"/>
    </source>
</evidence>
<evidence type="ECO:0000256" key="2">
    <source>
        <dbReference type="ARBA" id="ARBA00022448"/>
    </source>
</evidence>
<proteinExistence type="predicted"/>